<dbReference type="Pfam" id="PF01526">
    <property type="entry name" value="DDE_Tnp_Tn3"/>
    <property type="match status" value="1"/>
</dbReference>
<dbReference type="AlphaFoldDB" id="B1V317"/>
<proteinExistence type="predicted"/>
<organism evidence="2 3">
    <name type="scientific">Clostridium perfringens D str. JGS1721</name>
    <dbReference type="NCBI Taxonomy" id="488537"/>
    <lineage>
        <taxon>Bacteria</taxon>
        <taxon>Bacillati</taxon>
        <taxon>Bacillota</taxon>
        <taxon>Clostridia</taxon>
        <taxon>Eubacteriales</taxon>
        <taxon>Clostridiaceae</taxon>
        <taxon>Clostridium</taxon>
    </lineage>
</organism>
<dbReference type="Proteomes" id="UP000003188">
    <property type="component" value="Unassembled WGS sequence"/>
</dbReference>
<evidence type="ECO:0000313" key="2">
    <source>
        <dbReference type="EMBL" id="EDT71800.1"/>
    </source>
</evidence>
<dbReference type="InterPro" id="IPR002513">
    <property type="entry name" value="Tn3_Tnp_DDE_dom"/>
</dbReference>
<dbReference type="EMBL" id="ABOO01000017">
    <property type="protein sequence ID" value="EDT71800.1"/>
    <property type="molecule type" value="Genomic_DNA"/>
</dbReference>
<comment type="caution">
    <text evidence="2">The sequence shown here is derived from an EMBL/GenBank/DDBJ whole genome shotgun (WGS) entry which is preliminary data.</text>
</comment>
<name>B1V317_CLOPF</name>
<protein>
    <submittedName>
        <fullName evidence="2">Transposase</fullName>
    </submittedName>
</protein>
<gene>
    <name evidence="2" type="ORF">CJD_A0450</name>
</gene>
<dbReference type="GO" id="GO:0006313">
    <property type="term" value="P:DNA transposition"/>
    <property type="evidence" value="ECO:0007669"/>
    <property type="project" value="InterPro"/>
</dbReference>
<feature type="domain" description="Tn3 transposase DDE" evidence="1">
    <location>
        <begin position="8"/>
        <end position="277"/>
    </location>
</feature>
<evidence type="ECO:0000313" key="3">
    <source>
        <dbReference type="Proteomes" id="UP000003188"/>
    </source>
</evidence>
<reference evidence="2 3" key="1">
    <citation type="submission" date="2008-03" db="EMBL/GenBank/DDBJ databases">
        <authorList>
            <person name="Paulsen I."/>
            <person name="Sebastian Y."/>
        </authorList>
    </citation>
    <scope>NUCLEOTIDE SEQUENCE [LARGE SCALE GENOMIC DNA]</scope>
    <source>
        <strain evidence="3">D str. JGS1721</strain>
    </source>
</reference>
<sequence length="297" mass="34589">MGFHPITLKTIYADYNAHYGNKGGAIYRHVSDQYVPFYVQILQGRDSNHVLDGLLYHGTNLNIYEHSTDTAGYTEQMFALTYLLGFKFKPRIKNAEQQQLYYWESIEVGNVKFKKINQSLIIDNYKEILRLIDSIKSEKVRSSLILQKLGSYSRDNSVSKALKELGRILKTMYLLEYFSDKELRKEVQQMLNKGESINSVARIIHFGKNGRINETTIEEQLEKASSLNILLSVLIVWNSRYLEKVYKNVKDKDWFDEELFKKVSPLGTTHVNFLGEYTFKEEKIVSEDGLRPLKIED</sequence>
<dbReference type="RefSeq" id="WP_003474999.1">
    <property type="nucleotide sequence ID" value="NZ_ABOO01000017.1"/>
</dbReference>
<evidence type="ECO:0000259" key="1">
    <source>
        <dbReference type="Pfam" id="PF01526"/>
    </source>
</evidence>
<accession>B1V317</accession>
<dbReference type="GO" id="GO:0004803">
    <property type="term" value="F:transposase activity"/>
    <property type="evidence" value="ECO:0007669"/>
    <property type="project" value="InterPro"/>
</dbReference>